<gene>
    <name evidence="6" type="ORF">I553_1845</name>
</gene>
<proteinExistence type="predicted"/>
<organism evidence="6">
    <name type="scientific">Mycobacterium xenopi 4042</name>
    <dbReference type="NCBI Taxonomy" id="1299334"/>
    <lineage>
        <taxon>Bacteria</taxon>
        <taxon>Bacillati</taxon>
        <taxon>Actinomycetota</taxon>
        <taxon>Actinomycetes</taxon>
        <taxon>Mycobacteriales</taxon>
        <taxon>Mycobacteriaceae</taxon>
        <taxon>Mycobacterium</taxon>
    </lineage>
</organism>
<dbReference type="GO" id="GO:0008483">
    <property type="term" value="F:transaminase activity"/>
    <property type="evidence" value="ECO:0007669"/>
    <property type="project" value="UniProtKB-KW"/>
</dbReference>
<dbReference type="Pfam" id="PF01276">
    <property type="entry name" value="OKR_DC_1"/>
    <property type="match status" value="1"/>
</dbReference>
<name>X8DJ51_MYCXE</name>
<keyword evidence="2" id="KW-0032">Aminotransferase</keyword>
<evidence type="ECO:0000256" key="4">
    <source>
        <dbReference type="SAM" id="MobiDB-lite"/>
    </source>
</evidence>
<dbReference type="PANTHER" id="PTHR42832:SF4">
    <property type="entry name" value="BLR3474 PROTEIN"/>
    <property type="match status" value="1"/>
</dbReference>
<dbReference type="SUPFAM" id="SSF53383">
    <property type="entry name" value="PLP-dependent transferases"/>
    <property type="match status" value="1"/>
</dbReference>
<dbReference type="InterPro" id="IPR000310">
    <property type="entry name" value="Orn/Lys/Arg_deCO2ase_major_dom"/>
</dbReference>
<evidence type="ECO:0000256" key="2">
    <source>
        <dbReference type="ARBA" id="ARBA00022576"/>
    </source>
</evidence>
<comment type="caution">
    <text evidence="6">The sequence shown here is derived from an EMBL/GenBank/DDBJ whole genome shotgun (WGS) entry which is preliminary data.</text>
</comment>
<dbReference type="InterPro" id="IPR050881">
    <property type="entry name" value="LL-DAP_aminotransferase"/>
</dbReference>
<evidence type="ECO:0000259" key="5">
    <source>
        <dbReference type="Pfam" id="PF01276"/>
    </source>
</evidence>
<accession>X8DJ51</accession>
<dbReference type="AlphaFoldDB" id="X8DJ51"/>
<protein>
    <submittedName>
        <fullName evidence="6">Orn/Lys/Arg decarboxylase, major domain protein</fullName>
    </submittedName>
</protein>
<reference evidence="6" key="1">
    <citation type="submission" date="2014-01" db="EMBL/GenBank/DDBJ databases">
        <authorList>
            <person name="Brown-Elliot B."/>
            <person name="Wallace R."/>
            <person name="Lenaerts A."/>
            <person name="Ordway D."/>
            <person name="DeGroote M.A."/>
            <person name="Parker T."/>
            <person name="Sizemore C."/>
            <person name="Tallon L.J."/>
            <person name="Sadzewicz L.K."/>
            <person name="Sengamalay N."/>
            <person name="Fraser C.M."/>
            <person name="Hine E."/>
            <person name="Shefchek K.A."/>
            <person name="Das S.P."/>
            <person name="Tettelin H."/>
        </authorList>
    </citation>
    <scope>NUCLEOTIDE SEQUENCE [LARGE SCALE GENOMIC DNA]</scope>
    <source>
        <strain evidence="6">4042</strain>
    </source>
</reference>
<dbReference type="Gene3D" id="3.40.640.10">
    <property type="entry name" value="Type I PLP-dependent aspartate aminotransferase-like (Major domain)"/>
    <property type="match status" value="1"/>
</dbReference>
<evidence type="ECO:0000256" key="3">
    <source>
        <dbReference type="ARBA" id="ARBA00022679"/>
    </source>
</evidence>
<evidence type="ECO:0000313" key="6">
    <source>
        <dbReference type="EMBL" id="EUA68657.1"/>
    </source>
</evidence>
<dbReference type="PATRIC" id="fig|1299334.3.peg.1331"/>
<dbReference type="EMBL" id="JAOB01000013">
    <property type="protein sequence ID" value="EUA68657.1"/>
    <property type="molecule type" value="Genomic_DNA"/>
</dbReference>
<dbReference type="InterPro" id="IPR015424">
    <property type="entry name" value="PyrdxlP-dep_Trfase"/>
</dbReference>
<feature type="region of interest" description="Disordered" evidence="4">
    <location>
        <begin position="674"/>
        <end position="693"/>
    </location>
</feature>
<dbReference type="PANTHER" id="PTHR42832">
    <property type="entry name" value="AMINO ACID AMINOTRANSFERASE"/>
    <property type="match status" value="1"/>
</dbReference>
<evidence type="ECO:0000256" key="1">
    <source>
        <dbReference type="ARBA" id="ARBA00001933"/>
    </source>
</evidence>
<feature type="domain" description="Orn/Lys/Arg decarboxylases family 1 pyridoxal-P attachment site" evidence="5">
    <location>
        <begin position="440"/>
        <end position="625"/>
    </location>
</feature>
<keyword evidence="3" id="KW-0808">Transferase</keyword>
<comment type="cofactor">
    <cofactor evidence="1">
        <name>pyridoxal 5'-phosphate</name>
        <dbReference type="ChEBI" id="CHEBI:597326"/>
    </cofactor>
</comment>
<sequence length="712" mass="80505">MIAEVLGHHRPSRPYFELLVVATMTEAQEHALANEIRSWRRPDDAFIYEIVVVGSGDEAVIAARLNSNVQACAITRRFSHRSRRDLSALEHFCDAHVAEDLADHSPEERAEILAKALRETRPEIDLYLITELEVEDVAARLGHHFRRVFHAGKAPWTGTCRCWRGRGPIPDAILQRVARIQPPAHRVFHALPISQASRSSTRTGSPTWCSSTDWICSWRKPRQPAAAWTRCWSRPAAARRTTVGGQDVWRAADLLRHQRHLDGQQGRRASAGRARRYRADRPQLPPVPSLRADDGRRPSHLPGCLSAEPVFDVRRGAAARDQVSAAGVARGRQAGTGQAAVPDQLHLRRDRVRRRAGDGGMSGNQADLVFLWDEAWFAFARFHHVYRRRTAMHAARVIRERLRSPEYRQAYRDYAQQIAGADDETLLNTRLLPDPARARVRVYATQSTHKTLTSLRQGSMIHVFDQDFDQKVQETFHEAYMAHTSTSPNYQILASLDIGRRQADLEGMELVQKQVENAMQLRDAIDKHPLLSKYMHCLSTAEMIPQQFRPSGLDQPLRSGLRNMATAWEQDEFVLDPSRITLYIGPTGIDGDTFKRTELMDRYGVQINKTSRNTVLFMTNIGTTRSSVAYLVEILVKIAQELDDRVADMSLTDRAHHERAVLRLTTPRRRYLISAGSTHASSKRTATRRRRPRTVTCAGRSTSATTTACANT</sequence>
<dbReference type="InterPro" id="IPR015421">
    <property type="entry name" value="PyrdxlP-dep_Trfase_major"/>
</dbReference>
<feature type="region of interest" description="Disordered" evidence="4">
    <location>
        <begin position="259"/>
        <end position="298"/>
    </location>
</feature>
<feature type="compositionally biased region" description="Basic residues" evidence="4">
    <location>
        <begin position="681"/>
        <end position="693"/>
    </location>
</feature>